<keyword evidence="3" id="KW-1185">Reference proteome</keyword>
<reference evidence="2 3" key="1">
    <citation type="journal article" date="2020" name="Int. J. Syst. Evol. Microbiol.">
        <title>Novel acetic acid bacteria from cider fermentations: Acetobacter conturbans sp. nov. and Acetobacter fallax sp. nov.</title>
        <authorList>
            <person name="Sombolestani A.S."/>
            <person name="Cleenwerck I."/>
            <person name="Cnockaert M."/>
            <person name="Borremans W."/>
            <person name="Wieme A.D."/>
            <person name="De Vuyst L."/>
            <person name="Vandamme P."/>
        </authorList>
    </citation>
    <scope>NUCLEOTIDE SEQUENCE [LARGE SCALE GENOMIC DNA]</scope>
    <source>
        <strain evidence="2 3">LMG 1637</strain>
    </source>
</reference>
<proteinExistence type="predicted"/>
<organism evidence="2 3">
    <name type="scientific">Acetobacter fallax</name>
    <dbReference type="NCBI Taxonomy" id="1737473"/>
    <lineage>
        <taxon>Bacteria</taxon>
        <taxon>Pseudomonadati</taxon>
        <taxon>Pseudomonadota</taxon>
        <taxon>Alphaproteobacteria</taxon>
        <taxon>Acetobacterales</taxon>
        <taxon>Acetobacteraceae</taxon>
        <taxon>Acetobacter</taxon>
    </lineage>
</organism>
<dbReference type="EMBL" id="WOSW01000026">
    <property type="protein sequence ID" value="NHO33387.1"/>
    <property type="molecule type" value="Genomic_DNA"/>
</dbReference>
<gene>
    <name evidence="2" type="ORF">GOB84_12580</name>
</gene>
<dbReference type="RefSeq" id="WP_173577906.1">
    <property type="nucleotide sequence ID" value="NZ_WOSW01000026.1"/>
</dbReference>
<feature type="region of interest" description="Disordered" evidence="1">
    <location>
        <begin position="61"/>
        <end position="100"/>
    </location>
</feature>
<dbReference type="Proteomes" id="UP000615326">
    <property type="component" value="Unassembled WGS sequence"/>
</dbReference>
<evidence type="ECO:0000313" key="3">
    <source>
        <dbReference type="Proteomes" id="UP000615326"/>
    </source>
</evidence>
<name>A0ABX0KCH4_9PROT</name>
<evidence type="ECO:0000256" key="1">
    <source>
        <dbReference type="SAM" id="MobiDB-lite"/>
    </source>
</evidence>
<evidence type="ECO:0000313" key="2">
    <source>
        <dbReference type="EMBL" id="NHO33387.1"/>
    </source>
</evidence>
<protein>
    <submittedName>
        <fullName evidence="2">Uncharacterized protein</fullName>
    </submittedName>
</protein>
<comment type="caution">
    <text evidence="2">The sequence shown here is derived from an EMBL/GenBank/DDBJ whole genome shotgun (WGS) entry which is preliminary data.</text>
</comment>
<accession>A0ABX0KCH4</accession>
<sequence>MAGSVETETETKIICALILEHGTDAAHVAARRLEAAHGAGQIEEAERWLATYRLLTRPRHVIPGPFPSAPERGAPNTRGFRHVAPGKSSSSRETIVLPGR</sequence>